<dbReference type="GO" id="GO:0007015">
    <property type="term" value="P:actin filament organization"/>
    <property type="evidence" value="ECO:0007669"/>
    <property type="project" value="InterPro"/>
</dbReference>
<evidence type="ECO:0000256" key="2">
    <source>
        <dbReference type="ARBA" id="ARBA00009511"/>
    </source>
</evidence>
<evidence type="ECO:0000256" key="1">
    <source>
        <dbReference type="ARBA" id="ARBA00004245"/>
    </source>
</evidence>
<feature type="compositionally biased region" description="Polar residues" evidence="5">
    <location>
        <begin position="1"/>
        <end position="11"/>
    </location>
</feature>
<dbReference type="GO" id="GO:0005856">
    <property type="term" value="C:cytoskeleton"/>
    <property type="evidence" value="ECO:0007669"/>
    <property type="project" value="UniProtKB-SubCell"/>
</dbReference>
<feature type="non-terminal residue" evidence="6">
    <location>
        <position position="50"/>
    </location>
</feature>
<dbReference type="GO" id="GO:0005737">
    <property type="term" value="C:cytoplasm"/>
    <property type="evidence" value="ECO:0007669"/>
    <property type="project" value="TreeGrafter"/>
</dbReference>
<dbReference type="FunFam" id="1.20.5.520:FF:000001">
    <property type="entry name" value="Thymosin beta"/>
    <property type="match status" value="1"/>
</dbReference>
<dbReference type="EMBL" id="CAAGRJ010007516">
    <property type="protein sequence ID" value="VFV25272.1"/>
    <property type="molecule type" value="Genomic_DNA"/>
</dbReference>
<evidence type="ECO:0000313" key="6">
    <source>
        <dbReference type="EMBL" id="VFV25272.1"/>
    </source>
</evidence>
<accession>A0A485N583</accession>
<dbReference type="Pfam" id="PF01290">
    <property type="entry name" value="Thymosin"/>
    <property type="match status" value="1"/>
</dbReference>
<dbReference type="PANTHER" id="PTHR12021:SF17">
    <property type="entry name" value="THYMOSIN BETA"/>
    <property type="match status" value="1"/>
</dbReference>
<dbReference type="GO" id="GO:0030334">
    <property type="term" value="P:regulation of cell migration"/>
    <property type="evidence" value="ECO:0007669"/>
    <property type="project" value="TreeGrafter"/>
</dbReference>
<gene>
    <name evidence="6" type="ORF">LYPA_23C013283</name>
</gene>
<keyword evidence="4" id="KW-0206">Cytoskeleton</keyword>
<comment type="subcellular location">
    <subcellularLocation>
        <location evidence="1">Cytoplasm</location>
        <location evidence="1">Cytoskeleton</location>
    </subcellularLocation>
</comment>
<evidence type="ECO:0000256" key="3">
    <source>
        <dbReference type="ARBA" id="ARBA00022490"/>
    </source>
</evidence>
<comment type="similarity">
    <text evidence="2">Belongs to the thymosin beta family.</text>
</comment>
<sequence length="50" mass="5599">MPRSASSATTSDKPRRAEIEKFSKSTSKKTEMQGKNPLPSKEMTEQEKQA</sequence>
<keyword evidence="3" id="KW-0963">Cytoplasm</keyword>
<dbReference type="AlphaFoldDB" id="A0A485N583"/>
<reference evidence="6 7" key="1">
    <citation type="submission" date="2019-01" db="EMBL/GenBank/DDBJ databases">
        <authorList>
            <person name="Alioto T."/>
            <person name="Alioto T."/>
        </authorList>
    </citation>
    <scope>NUCLEOTIDE SEQUENCE [LARGE SCALE GENOMIC DNA]</scope>
</reference>
<evidence type="ECO:0000256" key="4">
    <source>
        <dbReference type="ARBA" id="ARBA00023212"/>
    </source>
</evidence>
<feature type="region of interest" description="Disordered" evidence="5">
    <location>
        <begin position="1"/>
        <end position="50"/>
    </location>
</feature>
<dbReference type="InterPro" id="IPR001152">
    <property type="entry name" value="Beta-thymosin"/>
</dbReference>
<dbReference type="Proteomes" id="UP000386466">
    <property type="component" value="Unassembled WGS sequence"/>
</dbReference>
<dbReference type="InterPro" id="IPR038386">
    <property type="entry name" value="Beta-thymosin_sf"/>
</dbReference>
<evidence type="ECO:0000256" key="5">
    <source>
        <dbReference type="SAM" id="MobiDB-lite"/>
    </source>
</evidence>
<evidence type="ECO:0000313" key="7">
    <source>
        <dbReference type="Proteomes" id="UP000386466"/>
    </source>
</evidence>
<feature type="compositionally biased region" description="Basic and acidic residues" evidence="5">
    <location>
        <begin position="12"/>
        <end position="32"/>
    </location>
</feature>
<dbReference type="PANTHER" id="PTHR12021">
    <property type="entry name" value="THYMOSIN BETA"/>
    <property type="match status" value="1"/>
</dbReference>
<proteinExistence type="inferred from homology"/>
<dbReference type="Gene3D" id="1.20.5.520">
    <property type="entry name" value="Single helix bin"/>
    <property type="match status" value="1"/>
</dbReference>
<dbReference type="SMART" id="SM00152">
    <property type="entry name" value="THY"/>
    <property type="match status" value="1"/>
</dbReference>
<dbReference type="GO" id="GO:0003785">
    <property type="term" value="F:actin monomer binding"/>
    <property type="evidence" value="ECO:0007669"/>
    <property type="project" value="InterPro"/>
</dbReference>
<protein>
    <submittedName>
        <fullName evidence="6">Tmsb4x protein</fullName>
    </submittedName>
</protein>
<name>A0A485N583_LYNPA</name>
<organism evidence="6 7">
    <name type="scientific">Lynx pardinus</name>
    <name type="common">Iberian lynx</name>
    <name type="synonym">Felis pardina</name>
    <dbReference type="NCBI Taxonomy" id="191816"/>
    <lineage>
        <taxon>Eukaryota</taxon>
        <taxon>Metazoa</taxon>
        <taxon>Chordata</taxon>
        <taxon>Craniata</taxon>
        <taxon>Vertebrata</taxon>
        <taxon>Euteleostomi</taxon>
        <taxon>Mammalia</taxon>
        <taxon>Eutheria</taxon>
        <taxon>Laurasiatheria</taxon>
        <taxon>Carnivora</taxon>
        <taxon>Feliformia</taxon>
        <taxon>Felidae</taxon>
        <taxon>Felinae</taxon>
        <taxon>Lynx</taxon>
    </lineage>
</organism>
<keyword evidence="7" id="KW-1185">Reference proteome</keyword>